<sequence>MDKNKIVVDGIIVEIPQERLEDMETLEAMSDIQHGQALEIVPLFRRIFRDDYSRIKAELKGDSETLSVETMTNWFTKAMEALNAKN</sequence>
<organism evidence="1 2">
    <name type="scientific">Eubacterium barkeri</name>
    <name type="common">Clostridium barkeri</name>
    <dbReference type="NCBI Taxonomy" id="1528"/>
    <lineage>
        <taxon>Bacteria</taxon>
        <taxon>Bacillati</taxon>
        <taxon>Bacillota</taxon>
        <taxon>Clostridia</taxon>
        <taxon>Eubacteriales</taxon>
        <taxon>Eubacteriaceae</taxon>
        <taxon>Eubacterium</taxon>
    </lineage>
</organism>
<evidence type="ECO:0000313" key="2">
    <source>
        <dbReference type="Proteomes" id="UP000199652"/>
    </source>
</evidence>
<dbReference type="STRING" id="1528.SAMN04488579_12411"/>
<dbReference type="OrthoDB" id="5198664at2"/>
<dbReference type="AlphaFoldDB" id="A0A1H3IP26"/>
<proteinExistence type="predicted"/>
<reference evidence="2" key="1">
    <citation type="submission" date="2016-10" db="EMBL/GenBank/DDBJ databases">
        <authorList>
            <person name="Varghese N."/>
            <person name="Submissions S."/>
        </authorList>
    </citation>
    <scope>NUCLEOTIDE SEQUENCE [LARGE SCALE GENOMIC DNA]</scope>
    <source>
        <strain evidence="2">VPI 5359</strain>
    </source>
</reference>
<dbReference type="RefSeq" id="WP_090246682.1">
    <property type="nucleotide sequence ID" value="NZ_FNOU01000024.1"/>
</dbReference>
<dbReference type="EMBL" id="FNOU01000024">
    <property type="protein sequence ID" value="SDY29029.1"/>
    <property type="molecule type" value="Genomic_DNA"/>
</dbReference>
<accession>A0A1H3IP26</accession>
<name>A0A1H3IP26_EUBBA</name>
<protein>
    <submittedName>
        <fullName evidence="1">Uncharacterized protein</fullName>
    </submittedName>
</protein>
<keyword evidence="2" id="KW-1185">Reference proteome</keyword>
<evidence type="ECO:0000313" key="1">
    <source>
        <dbReference type="EMBL" id="SDY29029.1"/>
    </source>
</evidence>
<dbReference type="Proteomes" id="UP000199652">
    <property type="component" value="Unassembled WGS sequence"/>
</dbReference>
<gene>
    <name evidence="1" type="ORF">SAMN04488579_12411</name>
</gene>